<name>A0A3M7S1V4_BRAPC</name>
<gene>
    <name evidence="1" type="ORF">BpHYR1_034772</name>
</gene>
<protein>
    <submittedName>
        <fullName evidence="1">Uncharacterized protein</fullName>
    </submittedName>
</protein>
<reference evidence="1 2" key="1">
    <citation type="journal article" date="2018" name="Sci. Rep.">
        <title>Genomic signatures of local adaptation to the degree of environmental predictability in rotifers.</title>
        <authorList>
            <person name="Franch-Gras L."/>
            <person name="Hahn C."/>
            <person name="Garcia-Roger E.M."/>
            <person name="Carmona M.J."/>
            <person name="Serra M."/>
            <person name="Gomez A."/>
        </authorList>
    </citation>
    <scope>NUCLEOTIDE SEQUENCE [LARGE SCALE GENOMIC DNA]</scope>
    <source>
        <strain evidence="1">HYR1</strain>
    </source>
</reference>
<proteinExistence type="predicted"/>
<dbReference type="Proteomes" id="UP000276133">
    <property type="component" value="Unassembled WGS sequence"/>
</dbReference>
<comment type="caution">
    <text evidence="1">The sequence shown here is derived from an EMBL/GenBank/DDBJ whole genome shotgun (WGS) entry which is preliminary data.</text>
</comment>
<dbReference type="AlphaFoldDB" id="A0A3M7S1V4"/>
<keyword evidence="2" id="KW-1185">Reference proteome</keyword>
<dbReference type="EMBL" id="REGN01002164">
    <property type="protein sequence ID" value="RNA29784.1"/>
    <property type="molecule type" value="Genomic_DNA"/>
</dbReference>
<evidence type="ECO:0000313" key="1">
    <source>
        <dbReference type="EMBL" id="RNA29784.1"/>
    </source>
</evidence>
<evidence type="ECO:0000313" key="2">
    <source>
        <dbReference type="Proteomes" id="UP000276133"/>
    </source>
</evidence>
<accession>A0A3M7S1V4</accession>
<organism evidence="1 2">
    <name type="scientific">Brachionus plicatilis</name>
    <name type="common">Marine rotifer</name>
    <name type="synonym">Brachionus muelleri</name>
    <dbReference type="NCBI Taxonomy" id="10195"/>
    <lineage>
        <taxon>Eukaryota</taxon>
        <taxon>Metazoa</taxon>
        <taxon>Spiralia</taxon>
        <taxon>Gnathifera</taxon>
        <taxon>Rotifera</taxon>
        <taxon>Eurotatoria</taxon>
        <taxon>Monogononta</taxon>
        <taxon>Pseudotrocha</taxon>
        <taxon>Ploima</taxon>
        <taxon>Brachionidae</taxon>
        <taxon>Brachionus</taxon>
    </lineage>
</organism>
<sequence>MVRDTNWYKFNYWKICLDGISTSSHNYSRALFKQKYVVGYLKAYFVLGLKIFNYFPKHGFLSIFVLIQFLN</sequence>